<dbReference type="Proteomes" id="UP000267804">
    <property type="component" value="Chromosome"/>
</dbReference>
<gene>
    <name evidence="1" type="ORF">CSH63_27365</name>
</gene>
<evidence type="ECO:0000313" key="1">
    <source>
        <dbReference type="EMBL" id="AYF31092.1"/>
    </source>
</evidence>
<proteinExistence type="predicted"/>
<dbReference type="EMBL" id="CP024087">
    <property type="protein sequence ID" value="AYF31092.1"/>
    <property type="molecule type" value="Genomic_DNA"/>
</dbReference>
<reference evidence="1 2" key="1">
    <citation type="submission" date="2017-10" db="EMBL/GenBank/DDBJ databases">
        <title>Integration of genomic and chemical information greatly accelerates assignment of the full stereostructure of myelolactone, a potent inhibitor of myeloma from a marine-derived Micromonospora.</title>
        <authorList>
            <person name="Kim M.C."/>
            <person name="Machado H."/>
            <person name="Jensen P.R."/>
            <person name="Fenical W."/>
        </authorList>
    </citation>
    <scope>NUCLEOTIDE SEQUENCE [LARGE SCALE GENOMIC DNA]</scope>
    <source>
        <strain evidence="1 2">CNY-010</strain>
    </source>
</reference>
<organism evidence="1 2">
    <name type="scientific">Micromonospora tulbaghiae</name>
    <dbReference type="NCBI Taxonomy" id="479978"/>
    <lineage>
        <taxon>Bacteria</taxon>
        <taxon>Bacillati</taxon>
        <taxon>Actinomycetota</taxon>
        <taxon>Actinomycetes</taxon>
        <taxon>Micromonosporales</taxon>
        <taxon>Micromonosporaceae</taxon>
        <taxon>Micromonospora</taxon>
    </lineage>
</organism>
<accession>A0A386WT09</accession>
<dbReference type="KEGG" id="mtua:CSH63_27365"/>
<sequence length="100" mass="10982">MSGVVVVDGVQWWTTAYAVAQLRVDRKLINQWVLRSRRAGHLVGAGPADCPRCRSHPHGFPHIDPPARRRGIYGYVGEQLLAAEAHTSEATRGGVVRTDV</sequence>
<dbReference type="AlphaFoldDB" id="A0A386WT09"/>
<dbReference type="RefSeq" id="WP_120572702.1">
    <property type="nucleotide sequence ID" value="NZ_CP024087.1"/>
</dbReference>
<evidence type="ECO:0000313" key="2">
    <source>
        <dbReference type="Proteomes" id="UP000267804"/>
    </source>
</evidence>
<protein>
    <submittedName>
        <fullName evidence="1">Uncharacterized protein</fullName>
    </submittedName>
</protein>
<name>A0A386WT09_9ACTN</name>